<comment type="caution">
    <text evidence="21">The sequence shown here is derived from an EMBL/GenBank/DDBJ whole genome shotgun (WGS) entry which is preliminary data.</text>
</comment>
<keyword evidence="6" id="KW-0004">4Fe-4S</keyword>
<dbReference type="CDD" id="cd16917">
    <property type="entry name" value="HATPase_UhpB-NarQ-NarX-like"/>
    <property type="match status" value="1"/>
</dbReference>
<evidence type="ECO:0000256" key="11">
    <source>
        <dbReference type="ARBA" id="ARBA00022741"/>
    </source>
</evidence>
<dbReference type="InterPro" id="IPR050482">
    <property type="entry name" value="Sensor_HK_TwoCompSys"/>
</dbReference>
<evidence type="ECO:0000313" key="22">
    <source>
        <dbReference type="Proteomes" id="UP000264217"/>
    </source>
</evidence>
<evidence type="ECO:0000256" key="6">
    <source>
        <dbReference type="ARBA" id="ARBA00022485"/>
    </source>
</evidence>
<feature type="domain" description="Histidine kinase" evidence="20">
    <location>
        <begin position="84"/>
        <end position="274"/>
    </location>
</feature>
<evidence type="ECO:0000256" key="8">
    <source>
        <dbReference type="ARBA" id="ARBA00022553"/>
    </source>
</evidence>
<dbReference type="Proteomes" id="UP000264217">
    <property type="component" value="Unassembled WGS sequence"/>
</dbReference>
<evidence type="ECO:0000256" key="1">
    <source>
        <dbReference type="ARBA" id="ARBA00000085"/>
    </source>
</evidence>
<dbReference type="Gene3D" id="3.30.565.10">
    <property type="entry name" value="Histidine kinase-like ATPase, C-terminal domain"/>
    <property type="match status" value="1"/>
</dbReference>
<dbReference type="EC" id="2.7.13.3" evidence="4"/>
<name>A0A372NSM8_9SPHI</name>
<dbReference type="InterPro" id="IPR004358">
    <property type="entry name" value="Sig_transdc_His_kin-like_C"/>
</dbReference>
<protein>
    <recommendedName>
        <fullName evidence="5">Oxygen sensor histidine kinase NreB</fullName>
        <ecNumber evidence="4">2.7.13.3</ecNumber>
    </recommendedName>
    <alternativeName>
        <fullName evidence="18">Nitrogen regulation protein B</fullName>
    </alternativeName>
</protein>
<comment type="subcellular location">
    <subcellularLocation>
        <location evidence="3">Cytoplasm</location>
    </subcellularLocation>
</comment>
<dbReference type="GO" id="GO:0046872">
    <property type="term" value="F:metal ion binding"/>
    <property type="evidence" value="ECO:0007669"/>
    <property type="project" value="UniProtKB-KW"/>
</dbReference>
<reference evidence="21 22" key="1">
    <citation type="submission" date="2018-08" db="EMBL/GenBank/DDBJ databases">
        <title>Mucilaginibacter sp. MYSH2.</title>
        <authorList>
            <person name="Seo T."/>
        </authorList>
    </citation>
    <scope>NUCLEOTIDE SEQUENCE [LARGE SCALE GENOMIC DNA]</scope>
    <source>
        <strain evidence="21 22">MYSH2</strain>
    </source>
</reference>
<keyword evidence="12 21" id="KW-0418">Kinase</keyword>
<evidence type="ECO:0000256" key="5">
    <source>
        <dbReference type="ARBA" id="ARBA00017322"/>
    </source>
</evidence>
<dbReference type="SUPFAM" id="SSF55874">
    <property type="entry name" value="ATPase domain of HSP90 chaperone/DNA topoisomerase II/histidine kinase"/>
    <property type="match status" value="1"/>
</dbReference>
<sequence length="274" mass="30431">MTFTSIALICQADEFFDIRNPSILLLVGFLILISAIFIVSYQAHNLKRLKYTTGLQAQIIKQQSQNAKGIITADERERQRIAGDLHDGVGQLLSATRMNLDTLFERLKLTDPENSELADKAMAMVDESCREVRTIAHQMMPDVLLKAGLAFALRDFVNKISSDRLKVSLEVSGLENRLQNNVELVLYRVIQETVNNVLKHANASSLDIQLMRDEGEVSITIEDNGRGFSTAEKEQFEGIGLKNIVTRVTYLKGTVDISSSPGKGTLVAILIPIL</sequence>
<dbReference type="PROSITE" id="PS50109">
    <property type="entry name" value="HIS_KIN"/>
    <property type="match status" value="1"/>
</dbReference>
<keyword evidence="9" id="KW-0808">Transferase</keyword>
<evidence type="ECO:0000256" key="17">
    <source>
        <dbReference type="ARBA" id="ARBA00024827"/>
    </source>
</evidence>
<accession>A0A372NSM8</accession>
<evidence type="ECO:0000313" key="21">
    <source>
        <dbReference type="EMBL" id="RFZ92132.1"/>
    </source>
</evidence>
<keyword evidence="14" id="KW-0408">Iron</keyword>
<keyword evidence="19" id="KW-0812">Transmembrane</keyword>
<dbReference type="Gene3D" id="1.20.5.1930">
    <property type="match status" value="1"/>
</dbReference>
<keyword evidence="22" id="KW-1185">Reference proteome</keyword>
<keyword evidence="13" id="KW-0067">ATP-binding</keyword>
<dbReference type="GO" id="GO:0005737">
    <property type="term" value="C:cytoplasm"/>
    <property type="evidence" value="ECO:0007669"/>
    <property type="project" value="UniProtKB-SubCell"/>
</dbReference>
<evidence type="ECO:0000256" key="3">
    <source>
        <dbReference type="ARBA" id="ARBA00004496"/>
    </source>
</evidence>
<keyword evidence="11" id="KW-0547">Nucleotide-binding</keyword>
<dbReference type="InterPro" id="IPR036890">
    <property type="entry name" value="HATPase_C_sf"/>
</dbReference>
<evidence type="ECO:0000256" key="4">
    <source>
        <dbReference type="ARBA" id="ARBA00012438"/>
    </source>
</evidence>
<dbReference type="GO" id="GO:0000155">
    <property type="term" value="F:phosphorelay sensor kinase activity"/>
    <property type="evidence" value="ECO:0007669"/>
    <property type="project" value="InterPro"/>
</dbReference>
<dbReference type="EMBL" id="QWDC01000002">
    <property type="protein sequence ID" value="RFZ92132.1"/>
    <property type="molecule type" value="Genomic_DNA"/>
</dbReference>
<evidence type="ECO:0000256" key="15">
    <source>
        <dbReference type="ARBA" id="ARBA00023012"/>
    </source>
</evidence>
<keyword evidence="19" id="KW-1133">Transmembrane helix</keyword>
<evidence type="ECO:0000256" key="2">
    <source>
        <dbReference type="ARBA" id="ARBA00001966"/>
    </source>
</evidence>
<feature type="transmembrane region" description="Helical" evidence="19">
    <location>
        <begin position="22"/>
        <end position="41"/>
    </location>
</feature>
<dbReference type="Pfam" id="PF02518">
    <property type="entry name" value="HATPase_c"/>
    <property type="match status" value="1"/>
</dbReference>
<gene>
    <name evidence="21" type="ORF">D0C36_11860</name>
</gene>
<comment type="function">
    <text evidence="17">Member of the two-component regulatory system NreB/NreC involved in the control of dissimilatory nitrate/nitrite reduction in response to oxygen. NreB functions as a direct oxygen sensor histidine kinase which is autophosphorylated, in the absence of oxygen, probably at the conserved histidine residue, and transfers its phosphate group probably to a conserved aspartate residue of NreC. NreB/NreC activates the expression of the nitrate (narGHJI) and nitrite (nir) reductase operons, as well as the putative nitrate transporter gene narT.</text>
</comment>
<dbReference type="GO" id="GO:0051539">
    <property type="term" value="F:4 iron, 4 sulfur cluster binding"/>
    <property type="evidence" value="ECO:0007669"/>
    <property type="project" value="UniProtKB-KW"/>
</dbReference>
<dbReference type="InterPro" id="IPR003594">
    <property type="entry name" value="HATPase_dom"/>
</dbReference>
<keyword evidence="10" id="KW-0479">Metal-binding</keyword>
<evidence type="ECO:0000256" key="7">
    <source>
        <dbReference type="ARBA" id="ARBA00022490"/>
    </source>
</evidence>
<dbReference type="InterPro" id="IPR011712">
    <property type="entry name" value="Sig_transdc_His_kin_sub3_dim/P"/>
</dbReference>
<dbReference type="SMART" id="SM00387">
    <property type="entry name" value="HATPase_c"/>
    <property type="match status" value="1"/>
</dbReference>
<keyword evidence="19" id="KW-0472">Membrane</keyword>
<evidence type="ECO:0000256" key="10">
    <source>
        <dbReference type="ARBA" id="ARBA00022723"/>
    </source>
</evidence>
<dbReference type="GO" id="GO:0046983">
    <property type="term" value="F:protein dimerization activity"/>
    <property type="evidence" value="ECO:0007669"/>
    <property type="project" value="InterPro"/>
</dbReference>
<proteinExistence type="predicted"/>
<dbReference type="PANTHER" id="PTHR24421">
    <property type="entry name" value="NITRATE/NITRITE SENSOR PROTEIN NARX-RELATED"/>
    <property type="match status" value="1"/>
</dbReference>
<evidence type="ECO:0000256" key="13">
    <source>
        <dbReference type="ARBA" id="ARBA00022840"/>
    </source>
</evidence>
<organism evidence="21 22">
    <name type="scientific">Mucilaginibacter conchicola</name>
    <dbReference type="NCBI Taxonomy" id="2303333"/>
    <lineage>
        <taxon>Bacteria</taxon>
        <taxon>Pseudomonadati</taxon>
        <taxon>Bacteroidota</taxon>
        <taxon>Sphingobacteriia</taxon>
        <taxon>Sphingobacteriales</taxon>
        <taxon>Sphingobacteriaceae</taxon>
        <taxon>Mucilaginibacter</taxon>
    </lineage>
</organism>
<dbReference type="AlphaFoldDB" id="A0A372NSM8"/>
<dbReference type="InterPro" id="IPR005467">
    <property type="entry name" value="His_kinase_dom"/>
</dbReference>
<keyword evidence="16" id="KW-0411">Iron-sulfur</keyword>
<evidence type="ECO:0000256" key="12">
    <source>
        <dbReference type="ARBA" id="ARBA00022777"/>
    </source>
</evidence>
<dbReference type="RefSeq" id="WP_117391843.1">
    <property type="nucleotide sequence ID" value="NZ_QWDC01000002.1"/>
</dbReference>
<dbReference type="PRINTS" id="PR00344">
    <property type="entry name" value="BCTRLSENSOR"/>
</dbReference>
<comment type="catalytic activity">
    <reaction evidence="1">
        <text>ATP + protein L-histidine = ADP + protein N-phospho-L-histidine.</text>
        <dbReference type="EC" id="2.7.13.3"/>
    </reaction>
</comment>
<dbReference type="OrthoDB" id="9760839at2"/>
<evidence type="ECO:0000256" key="19">
    <source>
        <dbReference type="SAM" id="Phobius"/>
    </source>
</evidence>
<evidence type="ECO:0000256" key="14">
    <source>
        <dbReference type="ARBA" id="ARBA00023004"/>
    </source>
</evidence>
<dbReference type="GO" id="GO:0016020">
    <property type="term" value="C:membrane"/>
    <property type="evidence" value="ECO:0007669"/>
    <property type="project" value="InterPro"/>
</dbReference>
<evidence type="ECO:0000256" key="16">
    <source>
        <dbReference type="ARBA" id="ARBA00023014"/>
    </source>
</evidence>
<dbReference type="GO" id="GO:0005524">
    <property type="term" value="F:ATP binding"/>
    <property type="evidence" value="ECO:0007669"/>
    <property type="project" value="UniProtKB-KW"/>
</dbReference>
<keyword evidence="7" id="KW-0963">Cytoplasm</keyword>
<keyword evidence="15" id="KW-0902">Two-component regulatory system</keyword>
<comment type="cofactor">
    <cofactor evidence="2">
        <name>[4Fe-4S] cluster</name>
        <dbReference type="ChEBI" id="CHEBI:49883"/>
    </cofactor>
</comment>
<evidence type="ECO:0000259" key="20">
    <source>
        <dbReference type="PROSITE" id="PS50109"/>
    </source>
</evidence>
<evidence type="ECO:0000256" key="9">
    <source>
        <dbReference type="ARBA" id="ARBA00022679"/>
    </source>
</evidence>
<keyword evidence="8" id="KW-0597">Phosphoprotein</keyword>
<dbReference type="Pfam" id="PF07730">
    <property type="entry name" value="HisKA_3"/>
    <property type="match status" value="1"/>
</dbReference>
<evidence type="ECO:0000256" key="18">
    <source>
        <dbReference type="ARBA" id="ARBA00030800"/>
    </source>
</evidence>
<dbReference type="PANTHER" id="PTHR24421:SF10">
    <property type="entry name" value="NITRATE_NITRITE SENSOR PROTEIN NARQ"/>
    <property type="match status" value="1"/>
</dbReference>